<evidence type="ECO:0000313" key="3">
    <source>
        <dbReference type="Proteomes" id="UP000178570"/>
    </source>
</evidence>
<dbReference type="AlphaFoldDB" id="A0A1G1XLJ3"/>
<sequence>MKKILPKALKNILVLAGITFAVTASILFSLFTTNLLEDLTKQHLEKDTQTIEAHLNDRLQNLRSSLDRIKKSEELNAIVKAQEIDKIREFFEKTTRKEGFELGLMTDNNGIVIFRAENKNVIGDYVYNNNPWGRAVIKGQEITTIEKSGLMPLISVAGSPLLDEDGNFMAGIFIGEKVDKDLTLELKHLETRNNIEVAFYTKEEGIFASSFENQDDENNIKRFFNEGSEWIKNGRGSEDIEKIRIINSQYHHIKNIVFEGLEHSPGGMLVFHRSFNQQGIILYLSGFITLTLIAYFSFLLIIKKRTERIIYLLVVWLIFDLISVQTSSKIKSLQPVNPDYDSSIVYNSTAKLEPETGVFKKNTEHEVKIIINTAGEKINAANFNIKYNPEIVAVSEINIGNSICSKEGFVEKIIDQTEGLVKIGCVIFKESFNGSRGEIAGFKLRTLREGDYVLRFEEDSNVFASDGLGTEVLRSTRGGSYQVIDQKSKKQGFPEILIFSDSHQNQTRWYNDKKVRITWIPVEDEYNQYQWLINKNADTIKNWENSEKTKNNEIETSNLEDGENYFHIIGEKNGVLGPESKLKIRIDTTPPEPVKLKITNRDVKVGDLIRVSFTGSDITSGVQSFYAKINNRNYFPVESTFFIPFTAPGKYYLSIRVFDQADNYRDTEIEINVSGRNILERLLNLSGEKMILLGRILGIK</sequence>
<evidence type="ECO:0008006" key="4">
    <source>
        <dbReference type="Google" id="ProtNLM"/>
    </source>
</evidence>
<feature type="transmembrane region" description="Helical" evidence="1">
    <location>
        <begin position="12"/>
        <end position="31"/>
    </location>
</feature>
<dbReference type="STRING" id="1797529.A2570_01735"/>
<name>A0A1G1XLJ3_9BACT</name>
<dbReference type="EMBL" id="MHHY01000002">
    <property type="protein sequence ID" value="OGY41005.1"/>
    <property type="molecule type" value="Genomic_DNA"/>
</dbReference>
<evidence type="ECO:0000313" key="2">
    <source>
        <dbReference type="EMBL" id="OGY41005.1"/>
    </source>
</evidence>
<dbReference type="Gene3D" id="2.60.40.680">
    <property type="match status" value="1"/>
</dbReference>
<evidence type="ECO:0000256" key="1">
    <source>
        <dbReference type="SAM" id="Phobius"/>
    </source>
</evidence>
<dbReference type="Proteomes" id="UP000178570">
    <property type="component" value="Unassembled WGS sequence"/>
</dbReference>
<keyword evidence="1" id="KW-0472">Membrane</keyword>
<dbReference type="InterPro" id="IPR029151">
    <property type="entry name" value="Sensor-like_sf"/>
</dbReference>
<gene>
    <name evidence="2" type="ORF">A2570_01735</name>
</gene>
<proteinExistence type="predicted"/>
<keyword evidence="1" id="KW-0812">Transmembrane</keyword>
<reference evidence="2 3" key="1">
    <citation type="journal article" date="2016" name="Nat. Commun.">
        <title>Thousands of microbial genomes shed light on interconnected biogeochemical processes in an aquifer system.</title>
        <authorList>
            <person name="Anantharaman K."/>
            <person name="Brown C.T."/>
            <person name="Hug L.A."/>
            <person name="Sharon I."/>
            <person name="Castelle C.J."/>
            <person name="Probst A.J."/>
            <person name="Thomas B.C."/>
            <person name="Singh A."/>
            <person name="Wilkins M.J."/>
            <person name="Karaoz U."/>
            <person name="Brodie E.L."/>
            <person name="Williams K.H."/>
            <person name="Hubbard S.S."/>
            <person name="Banfield J.F."/>
        </authorList>
    </citation>
    <scope>NUCLEOTIDE SEQUENCE [LARGE SCALE GENOMIC DNA]</scope>
</reference>
<feature type="transmembrane region" description="Helical" evidence="1">
    <location>
        <begin position="309"/>
        <end position="328"/>
    </location>
</feature>
<accession>A0A1G1XLJ3</accession>
<feature type="transmembrane region" description="Helical" evidence="1">
    <location>
        <begin position="280"/>
        <end position="302"/>
    </location>
</feature>
<comment type="caution">
    <text evidence="2">The sequence shown here is derived from an EMBL/GenBank/DDBJ whole genome shotgun (WGS) entry which is preliminary data.</text>
</comment>
<protein>
    <recommendedName>
        <fullName evidence="4">Cohesin domain-containing protein</fullName>
    </recommendedName>
</protein>
<dbReference type="Gene3D" id="3.30.450.20">
    <property type="entry name" value="PAS domain"/>
    <property type="match status" value="1"/>
</dbReference>
<keyword evidence="1" id="KW-1133">Transmembrane helix</keyword>
<dbReference type="SUPFAM" id="SSF103190">
    <property type="entry name" value="Sensory domain-like"/>
    <property type="match status" value="1"/>
</dbReference>
<organism evidence="2 3">
    <name type="scientific">Candidatus Brennerbacteria bacterium RIFOXYD1_FULL_41_16</name>
    <dbReference type="NCBI Taxonomy" id="1797529"/>
    <lineage>
        <taxon>Bacteria</taxon>
        <taxon>Candidatus Brenneribacteriota</taxon>
    </lineage>
</organism>